<feature type="transmembrane region" description="Helical" evidence="2">
    <location>
        <begin position="49"/>
        <end position="68"/>
    </location>
</feature>
<feature type="transmembrane region" description="Helical" evidence="2">
    <location>
        <begin position="80"/>
        <end position="99"/>
    </location>
</feature>
<keyword evidence="2" id="KW-0812">Transmembrane</keyword>
<evidence type="ECO:0000313" key="3">
    <source>
        <dbReference type="EMBL" id="MPN40043.1"/>
    </source>
</evidence>
<dbReference type="EMBL" id="VSSQ01096213">
    <property type="protein sequence ID" value="MPN40043.1"/>
    <property type="molecule type" value="Genomic_DNA"/>
</dbReference>
<dbReference type="PANTHER" id="PTHR47089">
    <property type="entry name" value="ABC TRANSPORTER, PERMEASE PROTEIN"/>
    <property type="match status" value="1"/>
</dbReference>
<sequence length="138" mass="14658">MVIAGALSGVAGGLIYLSGAGKYISVVDVLSPEGFNGIPVALLGLSNPIGIFFAALFISNITVGGFFLQRYNFVPEVINIITAAIIYFSAFSLAFKYFIDRLILKKSKTEDAVGTDTVTSEPENKETDVENPQGGDDL</sequence>
<keyword evidence="2" id="KW-0472">Membrane</keyword>
<reference evidence="3" key="1">
    <citation type="submission" date="2019-08" db="EMBL/GenBank/DDBJ databases">
        <authorList>
            <person name="Kucharzyk K."/>
            <person name="Murdoch R.W."/>
            <person name="Higgins S."/>
            <person name="Loffler F."/>
        </authorList>
    </citation>
    <scope>NUCLEOTIDE SEQUENCE</scope>
</reference>
<name>A0A645HXJ5_9ZZZZ</name>
<comment type="caution">
    <text evidence="3">The sequence shown here is derived from an EMBL/GenBank/DDBJ whole genome shotgun (WGS) entry which is preliminary data.</text>
</comment>
<protein>
    <submittedName>
        <fullName evidence="3">Uncharacterized protein</fullName>
    </submittedName>
</protein>
<dbReference type="PANTHER" id="PTHR47089:SF1">
    <property type="entry name" value="GUANOSINE ABC TRANSPORTER PERMEASE PROTEIN NUPP"/>
    <property type="match status" value="1"/>
</dbReference>
<organism evidence="3">
    <name type="scientific">bioreactor metagenome</name>
    <dbReference type="NCBI Taxonomy" id="1076179"/>
    <lineage>
        <taxon>unclassified sequences</taxon>
        <taxon>metagenomes</taxon>
        <taxon>ecological metagenomes</taxon>
    </lineage>
</organism>
<feature type="region of interest" description="Disordered" evidence="1">
    <location>
        <begin position="110"/>
        <end position="138"/>
    </location>
</feature>
<accession>A0A645HXJ5</accession>
<gene>
    <name evidence="3" type="ORF">SDC9_187578</name>
</gene>
<evidence type="ECO:0000256" key="1">
    <source>
        <dbReference type="SAM" id="MobiDB-lite"/>
    </source>
</evidence>
<dbReference type="AlphaFoldDB" id="A0A645HXJ5"/>
<proteinExistence type="predicted"/>
<evidence type="ECO:0000256" key="2">
    <source>
        <dbReference type="SAM" id="Phobius"/>
    </source>
</evidence>
<keyword evidence="2" id="KW-1133">Transmembrane helix</keyword>